<evidence type="ECO:0000313" key="2">
    <source>
        <dbReference type="EMBL" id="GGT70107.1"/>
    </source>
</evidence>
<keyword evidence="1" id="KW-1133">Transmembrane helix</keyword>
<gene>
    <name evidence="2" type="ORF">GCM10010226_54900</name>
</gene>
<keyword evidence="1" id="KW-0812">Transmembrane</keyword>
<evidence type="ECO:0000256" key="1">
    <source>
        <dbReference type="SAM" id="Phobius"/>
    </source>
</evidence>
<feature type="transmembrane region" description="Helical" evidence="1">
    <location>
        <begin position="175"/>
        <end position="200"/>
    </location>
</feature>
<dbReference type="Proteomes" id="UP000646776">
    <property type="component" value="Unassembled WGS sequence"/>
</dbReference>
<keyword evidence="3" id="KW-1185">Reference proteome</keyword>
<reference evidence="2" key="1">
    <citation type="journal article" date="2014" name="Int. J. Syst. Evol. Microbiol.">
        <title>Complete genome sequence of Corynebacterium casei LMG S-19264T (=DSM 44701T), isolated from a smear-ripened cheese.</title>
        <authorList>
            <consortium name="US DOE Joint Genome Institute (JGI-PGF)"/>
            <person name="Walter F."/>
            <person name="Albersmeier A."/>
            <person name="Kalinowski J."/>
            <person name="Ruckert C."/>
        </authorList>
    </citation>
    <scope>NUCLEOTIDE SEQUENCE</scope>
    <source>
        <strain evidence="2">JCM 4125</strain>
    </source>
</reference>
<reference evidence="2" key="2">
    <citation type="submission" date="2020-09" db="EMBL/GenBank/DDBJ databases">
        <authorList>
            <person name="Sun Q."/>
            <person name="Ohkuma M."/>
        </authorList>
    </citation>
    <scope>NUCLEOTIDE SEQUENCE</scope>
    <source>
        <strain evidence="2">JCM 4125</strain>
    </source>
</reference>
<dbReference type="EMBL" id="BMSA01000018">
    <property type="protein sequence ID" value="GGT70107.1"/>
    <property type="molecule type" value="Genomic_DNA"/>
</dbReference>
<feature type="transmembrane region" description="Helical" evidence="1">
    <location>
        <begin position="136"/>
        <end position="163"/>
    </location>
</feature>
<keyword evidence="1" id="KW-0472">Membrane</keyword>
<evidence type="ECO:0000313" key="3">
    <source>
        <dbReference type="Proteomes" id="UP000646776"/>
    </source>
</evidence>
<dbReference type="AlphaFoldDB" id="A0A918HJQ5"/>
<proteinExistence type="predicted"/>
<sequence>MPTESLPRRLWAAIARTTPGVDGDSPASSGASDHLRSAVARTPEATGMAKARSLMTEDHADYERTVDLALNDPELHAMMEARNCPLSPEQLRTMAMNATALITAPAATEYRAYVTLRERERVAQGRAELSEETAGAGAAAIVAVLFPVLAGALSVLLLVSGYVLRLVSSWSVSDLLITGGWIFGALTAVSIVIASVGLLLTALRNADASAASTSEEVARARAAWQEALLERGIRVFLRAAVDPDT</sequence>
<accession>A0A918HJQ5</accession>
<comment type="caution">
    <text evidence="2">The sequence shown here is derived from an EMBL/GenBank/DDBJ whole genome shotgun (WGS) entry which is preliminary data.</text>
</comment>
<protein>
    <submittedName>
        <fullName evidence="2">Membrane protein</fullName>
    </submittedName>
</protein>
<dbReference type="RefSeq" id="WP_189714076.1">
    <property type="nucleotide sequence ID" value="NZ_BMSA01000018.1"/>
</dbReference>
<name>A0A918HJQ5_9ACTN</name>
<organism evidence="2 3">
    <name type="scientific">Streptomyces phaeofaciens</name>
    <dbReference type="NCBI Taxonomy" id="68254"/>
    <lineage>
        <taxon>Bacteria</taxon>
        <taxon>Bacillati</taxon>
        <taxon>Actinomycetota</taxon>
        <taxon>Actinomycetes</taxon>
        <taxon>Kitasatosporales</taxon>
        <taxon>Streptomycetaceae</taxon>
        <taxon>Streptomyces</taxon>
    </lineage>
</organism>